<evidence type="ECO:0008006" key="3">
    <source>
        <dbReference type="Google" id="ProtNLM"/>
    </source>
</evidence>
<reference evidence="1 2" key="1">
    <citation type="submission" date="2024-07" db="EMBL/GenBank/DDBJ databases">
        <title>Mealworm larvae gut microbial communities from Newark, Delaware, USA.</title>
        <authorList>
            <person name="Blenner M."/>
        </authorList>
    </citation>
    <scope>NUCLEOTIDE SEQUENCE [LARGE SCALE GENOMIC DNA]</scope>
    <source>
        <strain evidence="1 2">UD i117</strain>
    </source>
</reference>
<comment type="caution">
    <text evidence="1">The sequence shown here is derived from an EMBL/GenBank/DDBJ whole genome shotgun (WGS) entry which is preliminary data.</text>
</comment>
<proteinExistence type="predicted"/>
<keyword evidence="2" id="KW-1185">Reference proteome</keyword>
<name>A0ABV4ELD2_BREEP</name>
<accession>A0ABV4ELD2</accession>
<evidence type="ECO:0000313" key="1">
    <source>
        <dbReference type="EMBL" id="MEY9259354.1"/>
    </source>
</evidence>
<sequence>MLPRRISQEEFTHDILLELKENALASNASAVIG</sequence>
<gene>
    <name evidence="1" type="ORF">ABH903_002386</name>
</gene>
<evidence type="ECO:0000313" key="2">
    <source>
        <dbReference type="Proteomes" id="UP001565435"/>
    </source>
</evidence>
<dbReference type="EMBL" id="JBGBYS010000013">
    <property type="protein sequence ID" value="MEY9259354.1"/>
    <property type="molecule type" value="Genomic_DNA"/>
</dbReference>
<organism evidence="1 2">
    <name type="scientific">Brevibacterium epidermidis</name>
    <dbReference type="NCBI Taxonomy" id="1698"/>
    <lineage>
        <taxon>Bacteria</taxon>
        <taxon>Bacillati</taxon>
        <taxon>Actinomycetota</taxon>
        <taxon>Actinomycetes</taxon>
        <taxon>Micrococcales</taxon>
        <taxon>Brevibacteriaceae</taxon>
        <taxon>Brevibacterium</taxon>
    </lineage>
</organism>
<dbReference type="Proteomes" id="UP001565435">
    <property type="component" value="Unassembled WGS sequence"/>
</dbReference>
<protein>
    <recommendedName>
        <fullName evidence="3">Transposase</fullName>
    </recommendedName>
</protein>